<sequence>MEALAAVGLASSIAQFLDFGVKVFNATREVAANGSGASVIHLSKMSADLEKIGTGLFEYYRPLEKKPLTTEERGLIEVAQQCRAISDEIQEYIAGLVLNQKTENPGSQAENSEAKEKDTGHSGTGVNKNGLVPVEANNEAGRHTDPSLEPQIRAAKESVRARLNRAKIALKTTWKKGEIEDLRKRHDDFRSQLALRLLFVLNTYQMRQSETLEDIRGKSDEIIEAVALHSQDCLANPDVMAAILTTRGSRQPTILAHPASVAAFPSSKLQPNNINVANSIHDDILKDTKWSQYQSSTNFTNEGTTGLAGFSTQATKDCSKVLLDALHFRGIYQRQEEISPVHAKTFNWILEPKKPGADDGLLEWLSQDSGCFWVSGKAGSGKSSLLKYVLGEKRFHDAVQTWACSRGDAQLSLGTFYFWYAGTPLQKSHIGLLRGLLFQILTARPGLDLRLFPDVCREILTDQIRGALDLSGVELKLAFSRLVDVIPADMRICFVVDGLDEYAGDLNELCDLFNQATQSSSIKILLSSRPIPVCCERFATCPQLCLQDLTGPDILKYVEDHLYSNSILNDMEEVEVGITAKLIDIITTRACGVFLWVVLVIRILTRQLQDYDSVPEMLQEINNLPADLEKLYDRMLGAIDSKYRVQSSKYLQLSILSLSFGEEYPMTAVQLYFAEDEDYDRVFSKPIKPLADRTIRWINKSIEGRLRSRCCGLLEVQRLDGGNQVHHEAYSVVGFLHRTVVEFLQLDPNWQKIQALTTDTKFDPEHALLSSALAELQLIPSPVSNEGYIEKKYHSGLTRLFIYEKNISEPLSQKFHQRYLPELDRLLPKSGVDDPLAGNSERDAIIRGSCDHGCSRLELDTRAKLFMRCAFSAPLWYLPVLMNIDHPSQQRVPREVYLLIHYIEEKDGLVRQHIVEALSVVKFSVSDPVQLAPQLAPLWTDRWHSSGAICWTPWTFVLRYIQAIITSWNPPDFFNFENPRIVLALLDLALLMLNLGADVKTNLIMKQDANSLLNHLLSAIHFNAQFYSDRYGLYREEIFRKCDDVQRHLTHEQSREVHESLEQSSEVPDVPYNQPLVLQLEGVGTWQWVTSWVSWIR</sequence>
<evidence type="ECO:0000259" key="4">
    <source>
        <dbReference type="Pfam" id="PF25053"/>
    </source>
</evidence>
<reference evidence="5" key="1">
    <citation type="submission" date="2023-11" db="EMBL/GenBank/DDBJ databases">
        <title>The genome sequences of three competitors of mushroom-forming fungi.</title>
        <authorList>
            <person name="Beijen E."/>
            <person name="Ohm R.A."/>
        </authorList>
    </citation>
    <scope>NUCLEOTIDE SEQUENCE</scope>
    <source>
        <strain evidence="5">CBS 100526</strain>
    </source>
</reference>
<protein>
    <recommendedName>
        <fullName evidence="7">NACHT domain-containing protein</fullName>
    </recommendedName>
</protein>
<dbReference type="Proteomes" id="UP001273209">
    <property type="component" value="Unassembled WGS sequence"/>
</dbReference>
<evidence type="ECO:0000313" key="6">
    <source>
        <dbReference type="Proteomes" id="UP001273209"/>
    </source>
</evidence>
<dbReference type="Pfam" id="PF25053">
    <property type="entry name" value="DUF7791"/>
    <property type="match status" value="1"/>
</dbReference>
<dbReference type="EMBL" id="JAWRVG010000035">
    <property type="protein sequence ID" value="KAK4067228.1"/>
    <property type="molecule type" value="Genomic_DNA"/>
</dbReference>
<dbReference type="Pfam" id="PF24883">
    <property type="entry name" value="NPHP3_N"/>
    <property type="match status" value="1"/>
</dbReference>
<feature type="domain" description="Nephrocystin 3-like N-terminal" evidence="3">
    <location>
        <begin position="359"/>
        <end position="529"/>
    </location>
</feature>
<dbReference type="Gene3D" id="3.40.50.300">
    <property type="entry name" value="P-loop containing nucleotide triphosphate hydrolases"/>
    <property type="match status" value="1"/>
</dbReference>
<evidence type="ECO:0000259" key="3">
    <source>
        <dbReference type="Pfam" id="PF24883"/>
    </source>
</evidence>
<gene>
    <name evidence="5" type="ORF">Triagg1_7671</name>
</gene>
<dbReference type="InterPro" id="IPR027417">
    <property type="entry name" value="P-loop_NTPase"/>
</dbReference>
<dbReference type="PANTHER" id="PTHR10039">
    <property type="entry name" value="AMELOGENIN"/>
    <property type="match status" value="1"/>
</dbReference>
<keyword evidence="1" id="KW-0677">Repeat</keyword>
<evidence type="ECO:0000256" key="2">
    <source>
        <dbReference type="SAM" id="MobiDB-lite"/>
    </source>
</evidence>
<dbReference type="PANTHER" id="PTHR10039:SF5">
    <property type="entry name" value="NACHT DOMAIN-CONTAINING PROTEIN"/>
    <property type="match status" value="1"/>
</dbReference>
<proteinExistence type="predicted"/>
<dbReference type="AlphaFoldDB" id="A0AAE1I8U5"/>
<comment type="caution">
    <text evidence="5">The sequence shown here is derived from an EMBL/GenBank/DDBJ whole genome shotgun (WGS) entry which is preliminary data.</text>
</comment>
<keyword evidence="6" id="KW-1185">Reference proteome</keyword>
<dbReference type="InterPro" id="IPR056693">
    <property type="entry name" value="DUF7791"/>
</dbReference>
<feature type="region of interest" description="Disordered" evidence="2">
    <location>
        <begin position="103"/>
        <end position="132"/>
    </location>
</feature>
<evidence type="ECO:0000313" key="5">
    <source>
        <dbReference type="EMBL" id="KAK4067228.1"/>
    </source>
</evidence>
<organism evidence="5 6">
    <name type="scientific">Trichoderma aggressivum f. europaeum</name>
    <dbReference type="NCBI Taxonomy" id="173218"/>
    <lineage>
        <taxon>Eukaryota</taxon>
        <taxon>Fungi</taxon>
        <taxon>Dikarya</taxon>
        <taxon>Ascomycota</taxon>
        <taxon>Pezizomycotina</taxon>
        <taxon>Sordariomycetes</taxon>
        <taxon>Hypocreomycetidae</taxon>
        <taxon>Hypocreales</taxon>
        <taxon>Hypocreaceae</taxon>
        <taxon>Trichoderma</taxon>
    </lineage>
</organism>
<name>A0AAE1I8U5_9HYPO</name>
<evidence type="ECO:0000256" key="1">
    <source>
        <dbReference type="ARBA" id="ARBA00022737"/>
    </source>
</evidence>
<dbReference type="GeneID" id="87922337"/>
<accession>A0AAE1I8U5</accession>
<dbReference type="RefSeq" id="XP_062753257.1">
    <property type="nucleotide sequence ID" value="XM_062902432.1"/>
</dbReference>
<evidence type="ECO:0008006" key="7">
    <source>
        <dbReference type="Google" id="ProtNLM"/>
    </source>
</evidence>
<dbReference type="InterPro" id="IPR056884">
    <property type="entry name" value="NPHP3-like_N"/>
</dbReference>
<dbReference type="SUPFAM" id="SSF52540">
    <property type="entry name" value="P-loop containing nucleoside triphosphate hydrolases"/>
    <property type="match status" value="1"/>
</dbReference>
<feature type="domain" description="DUF7791" evidence="4">
    <location>
        <begin position="639"/>
        <end position="782"/>
    </location>
</feature>